<feature type="domain" description="TniQ" evidence="1">
    <location>
        <begin position="8"/>
        <end position="157"/>
    </location>
</feature>
<proteinExistence type="predicted"/>
<dbReference type="InterPro" id="IPR009492">
    <property type="entry name" value="TniQ"/>
</dbReference>
<sequence length="318" mass="36962">MYNQYLSKPFPNEHLLSVLARWFNHTGRNDFLVTAKLISNNVNALSPAAVWRKVYWDISRQFVDNLGWDAIVKQHTLVPYYAPFLTHQDRALLLTGDEELSQTRIKPAQQKLIKQAHNWRWCSECAEEDYENYGTPYWHTYHQLPTALTCYKHNSLLHSFCPKCNFSYQDFQKHWLPPINRKCPSCSKPIDHSSIYQSPLLHWLSSASYHLQENGLRIQNAALLKVMKEKIGYEALPSNISVSIRNELSQLQKEFQDWLPNDVVDHFYSKPEQHILASTNKVLKITSIVYREHSAPPLSILLILKFLGLEAATSELLT</sequence>
<protein>
    <recommendedName>
        <fullName evidence="1">TniQ domain-containing protein</fullName>
    </recommendedName>
</protein>
<dbReference type="AlphaFoldDB" id="A0A1Q9HR92"/>
<evidence type="ECO:0000313" key="2">
    <source>
        <dbReference type="EMBL" id="OLQ93389.1"/>
    </source>
</evidence>
<dbReference type="Proteomes" id="UP000186313">
    <property type="component" value="Unassembled WGS sequence"/>
</dbReference>
<evidence type="ECO:0000259" key="1">
    <source>
        <dbReference type="Pfam" id="PF06527"/>
    </source>
</evidence>
<dbReference type="EMBL" id="MJMJ01000001">
    <property type="protein sequence ID" value="OLQ93389.1"/>
    <property type="molecule type" value="Genomic_DNA"/>
</dbReference>
<dbReference type="Pfam" id="PF06527">
    <property type="entry name" value="TniQ"/>
    <property type="match status" value="1"/>
</dbReference>
<organism evidence="2 3">
    <name type="scientific">Vibrio panuliri</name>
    <dbReference type="NCBI Taxonomy" id="1381081"/>
    <lineage>
        <taxon>Bacteria</taxon>
        <taxon>Pseudomonadati</taxon>
        <taxon>Pseudomonadota</taxon>
        <taxon>Gammaproteobacteria</taxon>
        <taxon>Vibrionales</taxon>
        <taxon>Vibrionaceae</taxon>
        <taxon>Vibrio</taxon>
    </lineage>
</organism>
<dbReference type="STRING" id="1381081.BIY22_02535"/>
<name>A0A1Q9HR92_9VIBR</name>
<comment type="caution">
    <text evidence="2">The sequence shown here is derived from an EMBL/GenBank/DDBJ whole genome shotgun (WGS) entry which is preliminary data.</text>
</comment>
<evidence type="ECO:0000313" key="3">
    <source>
        <dbReference type="Proteomes" id="UP000186313"/>
    </source>
</evidence>
<gene>
    <name evidence="2" type="ORF">BIY22_02535</name>
</gene>
<dbReference type="RefSeq" id="WP_075706027.1">
    <property type="nucleotide sequence ID" value="NZ_MJMJ01000001.1"/>
</dbReference>
<reference evidence="2 3" key="1">
    <citation type="submission" date="2016-09" db="EMBL/GenBank/DDBJ databases">
        <title>Genomic Taxonomy of the Vibrionaceae.</title>
        <authorList>
            <person name="Gonzalez-Castillo A."/>
            <person name="Gomez-Gil B."/>
            <person name="Enciso-Ibarra K."/>
        </authorList>
    </citation>
    <scope>NUCLEOTIDE SEQUENCE [LARGE SCALE GENOMIC DNA]</scope>
    <source>
        <strain evidence="2 3">CAIM 703</strain>
    </source>
</reference>
<dbReference type="OrthoDB" id="470139at2"/>
<accession>A0A1Q9HR92</accession>